<keyword evidence="2" id="KW-0378">Hydrolase</keyword>
<reference evidence="3" key="2">
    <citation type="submission" date="2023-07" db="EMBL/GenBank/DDBJ databases">
        <title>Genome mining of underrepresented organisms for secondary metabolites.</title>
        <authorList>
            <person name="D'Agostino P.M."/>
        </authorList>
    </citation>
    <scope>NUCLEOTIDE SEQUENCE [LARGE SCALE GENOMIC DNA]</scope>
    <source>
        <strain evidence="3">WS4403</strain>
    </source>
</reference>
<dbReference type="EMBL" id="JAGGMQ010000001">
    <property type="protein sequence ID" value="MBP2168991.1"/>
    <property type="molecule type" value="Genomic_DNA"/>
</dbReference>
<protein>
    <submittedName>
        <fullName evidence="2">Ala-tRNA(Pro) deacylase</fullName>
        <ecNumber evidence="2">3.1.1.-</ecNumber>
    </submittedName>
</protein>
<sequence>MNTFEKIVALLEKNHANFRVIEHPPEGRTELISAIRGNAPEQAAKAMVLQVIAGAAPVRYVLAIIPGDSKVNFKAVAKLMDGKKSSFAPPEVAQELTQCVMGAVPPFSFASELALLVDQRMRSAGELFFNAGELDKSIALNADDYFRVVGTECCGEISAPVTANA</sequence>
<dbReference type="SUPFAM" id="SSF55826">
    <property type="entry name" value="YbaK/ProRS associated domain"/>
    <property type="match status" value="1"/>
</dbReference>
<dbReference type="InterPro" id="IPR036754">
    <property type="entry name" value="YbaK/aa-tRNA-synt-asso_dom_sf"/>
</dbReference>
<reference evidence="2 3" key="1">
    <citation type="submission" date="2021-03" db="EMBL/GenBank/DDBJ databases">
        <authorList>
            <person name="D'Agostino P."/>
            <person name="Huntemann M."/>
            <person name="Clum A."/>
            <person name="Spunde A."/>
            <person name="Palaniappan K."/>
            <person name="Ritter S."/>
            <person name="Mikhailova N."/>
            <person name="Chen I.-M."/>
            <person name="Stamatis D."/>
            <person name="Reddy T."/>
            <person name="O'Malley R."/>
            <person name="Daum C."/>
            <person name="Shapiro N."/>
            <person name="Ivanova N."/>
            <person name="Kyrpides N."/>
            <person name="Woyke T."/>
        </authorList>
    </citation>
    <scope>NUCLEOTIDE SEQUENCE [LARGE SCALE GENOMIC DNA]</scope>
    <source>
        <strain evidence="2 3">WS4403</strain>
    </source>
</reference>
<dbReference type="EC" id="3.1.1.-" evidence="2"/>
<gene>
    <name evidence="2" type="ORF">J2125_002183</name>
</gene>
<feature type="domain" description="YbaK/aminoacyl-tRNA synthetase-associated" evidence="1">
    <location>
        <begin position="28"/>
        <end position="147"/>
    </location>
</feature>
<dbReference type="Gene3D" id="3.90.960.10">
    <property type="entry name" value="YbaK/aminoacyl-tRNA synthetase-associated domain"/>
    <property type="match status" value="1"/>
</dbReference>
<evidence type="ECO:0000313" key="3">
    <source>
        <dbReference type="Proteomes" id="UP001195624"/>
    </source>
</evidence>
<name>A0ABS4P8M5_9GAMM</name>
<comment type="caution">
    <text evidence="2">The sequence shown here is derived from an EMBL/GenBank/DDBJ whole genome shotgun (WGS) entry which is preliminary data.</text>
</comment>
<dbReference type="Proteomes" id="UP001195624">
    <property type="component" value="Unassembled WGS sequence"/>
</dbReference>
<accession>A0ABS4P8M5</accession>
<dbReference type="RefSeq" id="WP_017800321.1">
    <property type="nucleotide sequence ID" value="NZ_JAGGMQ010000001.1"/>
</dbReference>
<evidence type="ECO:0000259" key="1">
    <source>
        <dbReference type="Pfam" id="PF04073"/>
    </source>
</evidence>
<dbReference type="InterPro" id="IPR007214">
    <property type="entry name" value="YbaK/aa-tRNA-synth-assoc-dom"/>
</dbReference>
<proteinExistence type="predicted"/>
<keyword evidence="3" id="KW-1185">Reference proteome</keyword>
<organism evidence="2 3">
    <name type="scientific">Winslowiella toletana</name>
    <dbReference type="NCBI Taxonomy" id="92490"/>
    <lineage>
        <taxon>Bacteria</taxon>
        <taxon>Pseudomonadati</taxon>
        <taxon>Pseudomonadota</taxon>
        <taxon>Gammaproteobacteria</taxon>
        <taxon>Enterobacterales</taxon>
        <taxon>Erwiniaceae</taxon>
        <taxon>Winslowiella</taxon>
    </lineage>
</organism>
<evidence type="ECO:0000313" key="2">
    <source>
        <dbReference type="EMBL" id="MBP2168991.1"/>
    </source>
</evidence>
<dbReference type="Pfam" id="PF04073">
    <property type="entry name" value="tRNA_edit"/>
    <property type="match status" value="1"/>
</dbReference>
<dbReference type="PANTHER" id="PTHR30411">
    <property type="entry name" value="CYTOPLASMIC PROTEIN"/>
    <property type="match status" value="1"/>
</dbReference>
<dbReference type="GO" id="GO:0016787">
    <property type="term" value="F:hydrolase activity"/>
    <property type="evidence" value="ECO:0007669"/>
    <property type="project" value="UniProtKB-KW"/>
</dbReference>
<dbReference type="PANTHER" id="PTHR30411:SF9">
    <property type="entry name" value="MULTIFUNCTIONAL SER_THR-TRNA DEACYLASE PROXP-Y"/>
    <property type="match status" value="1"/>
</dbReference>